<evidence type="ECO:0000313" key="4">
    <source>
        <dbReference type="Proteomes" id="UP000694408"/>
    </source>
</evidence>
<dbReference type="PANTHER" id="PTHR23324:SF39">
    <property type="entry name" value="SEC14-LIKE PROTEIN 5"/>
    <property type="match status" value="1"/>
</dbReference>
<dbReference type="PANTHER" id="PTHR23324">
    <property type="entry name" value="SEC14 RELATED PROTEIN"/>
    <property type="match status" value="1"/>
</dbReference>
<organism evidence="3 4">
    <name type="scientific">Junco hyemalis</name>
    <name type="common">Dark-eyed junco</name>
    <dbReference type="NCBI Taxonomy" id="40217"/>
    <lineage>
        <taxon>Eukaryota</taxon>
        <taxon>Metazoa</taxon>
        <taxon>Chordata</taxon>
        <taxon>Craniata</taxon>
        <taxon>Vertebrata</taxon>
        <taxon>Euteleostomi</taxon>
        <taxon>Archelosauria</taxon>
        <taxon>Archosauria</taxon>
        <taxon>Dinosauria</taxon>
        <taxon>Saurischia</taxon>
        <taxon>Theropoda</taxon>
        <taxon>Coelurosauria</taxon>
        <taxon>Aves</taxon>
        <taxon>Neognathae</taxon>
        <taxon>Neoaves</taxon>
        <taxon>Telluraves</taxon>
        <taxon>Australaves</taxon>
        <taxon>Passeriformes</taxon>
        <taxon>Passerellidae</taxon>
        <taxon>Junco</taxon>
    </lineage>
</organism>
<evidence type="ECO:0000256" key="2">
    <source>
        <dbReference type="SAM" id="SignalP"/>
    </source>
</evidence>
<dbReference type="AlphaFoldDB" id="A0A8C5NTV9"/>
<feature type="compositionally biased region" description="Low complexity" evidence="1">
    <location>
        <begin position="212"/>
        <end position="233"/>
    </location>
</feature>
<dbReference type="Gene3D" id="2.60.120.680">
    <property type="entry name" value="GOLD domain"/>
    <property type="match status" value="1"/>
</dbReference>
<dbReference type="InterPro" id="IPR051064">
    <property type="entry name" value="SEC14/CRAL-TRIO_domain"/>
</dbReference>
<dbReference type="Proteomes" id="UP000694408">
    <property type="component" value="Unplaced"/>
</dbReference>
<feature type="region of interest" description="Disordered" evidence="1">
    <location>
        <begin position="188"/>
        <end position="233"/>
    </location>
</feature>
<dbReference type="InterPro" id="IPR036865">
    <property type="entry name" value="CRAL-TRIO_dom_sf"/>
</dbReference>
<dbReference type="SUPFAM" id="SSF101576">
    <property type="entry name" value="Supernatant protein factor (SPF), C-terminal domain"/>
    <property type="match status" value="1"/>
</dbReference>
<reference evidence="3" key="1">
    <citation type="submission" date="2025-08" db="UniProtKB">
        <authorList>
            <consortium name="Ensembl"/>
        </authorList>
    </citation>
    <scope>IDENTIFICATION</scope>
</reference>
<keyword evidence="4" id="KW-1185">Reference proteome</keyword>
<name>A0A8C5NTV9_JUNHY</name>
<dbReference type="GO" id="GO:0005737">
    <property type="term" value="C:cytoplasm"/>
    <property type="evidence" value="ECO:0007669"/>
    <property type="project" value="TreeGrafter"/>
</dbReference>
<dbReference type="Gene3D" id="3.40.525.10">
    <property type="entry name" value="CRAL-TRIO lipid binding domain"/>
    <property type="match status" value="1"/>
</dbReference>
<evidence type="ECO:0000256" key="1">
    <source>
        <dbReference type="SAM" id="MobiDB-lite"/>
    </source>
</evidence>
<reference evidence="3" key="2">
    <citation type="submission" date="2025-09" db="UniProtKB">
        <authorList>
            <consortium name="Ensembl"/>
        </authorList>
    </citation>
    <scope>IDENTIFICATION</scope>
</reference>
<proteinExistence type="predicted"/>
<feature type="chain" id="PRO_5034864437" evidence="2">
    <location>
        <begin position="22"/>
        <end position="233"/>
    </location>
</feature>
<keyword evidence="2" id="KW-0732">Signal</keyword>
<feature type="signal peptide" evidence="2">
    <location>
        <begin position="1"/>
        <end position="21"/>
    </location>
</feature>
<evidence type="ECO:0000313" key="3">
    <source>
        <dbReference type="Ensembl" id="ENSJHYP00000023815.1"/>
    </source>
</evidence>
<dbReference type="Ensembl" id="ENSJHYT00000028705.1">
    <property type="protein sequence ID" value="ENSJHYP00000023815.1"/>
    <property type="gene ID" value="ENSJHYG00000017907.1"/>
</dbReference>
<dbReference type="InterPro" id="IPR036598">
    <property type="entry name" value="GOLD_dom_sf"/>
</dbReference>
<sequence length="233" mass="24857">MLSPCLCVCVSVCVMLQCTVSEGGLVPKSLYQSEDEPENSDHIRLWTETIYHSASVLRGAPHEILVEILEGESVITWDFDILKGDVVFSLFHSKRAPEPSHKEATAPSPCGAGDNVQLIDKSWVLGVDYSRVESPLVCREGESIQVRGLGSCRGLRVLPAPEWSGGEGADGVGNQELLEKGAVVIPSSRRGDCVPLPHSGETPPAELPQPWGPAQEGPGAAAESPGEPMETPQ</sequence>
<protein>
    <submittedName>
        <fullName evidence="3">Uncharacterized protein</fullName>
    </submittedName>
</protein>
<accession>A0A8C5NTV9</accession>